<comment type="caution">
    <text evidence="3">The sequence shown here is derived from an EMBL/GenBank/DDBJ whole genome shotgun (WGS) entry which is preliminary data.</text>
</comment>
<dbReference type="Pfam" id="PF04264">
    <property type="entry name" value="YceI"/>
    <property type="match status" value="1"/>
</dbReference>
<feature type="domain" description="Lipid/polyisoprenoid-binding YceI-like" evidence="2">
    <location>
        <begin position="44"/>
        <end position="215"/>
    </location>
</feature>
<keyword evidence="1" id="KW-0732">Signal</keyword>
<protein>
    <submittedName>
        <fullName evidence="3">YceI family protein</fullName>
    </submittedName>
</protein>
<evidence type="ECO:0000259" key="2">
    <source>
        <dbReference type="SMART" id="SM00867"/>
    </source>
</evidence>
<dbReference type="InterPro" id="IPR007372">
    <property type="entry name" value="Lipid/polyisoprenoid-bd_YceI"/>
</dbReference>
<dbReference type="PANTHER" id="PTHR34406">
    <property type="entry name" value="PROTEIN YCEI"/>
    <property type="match status" value="1"/>
</dbReference>
<feature type="signal peptide" evidence="1">
    <location>
        <begin position="1"/>
        <end position="24"/>
    </location>
</feature>
<reference evidence="3 4" key="1">
    <citation type="submission" date="2019-08" db="EMBL/GenBank/DDBJ databases">
        <title>Genomes of Antarctic Bizionia species.</title>
        <authorList>
            <person name="Bowman J.P."/>
        </authorList>
    </citation>
    <scope>NUCLEOTIDE SEQUENCE [LARGE SCALE GENOMIC DNA]</scope>
    <source>
        <strain evidence="3 4">ADA-4</strain>
    </source>
</reference>
<evidence type="ECO:0000313" key="4">
    <source>
        <dbReference type="Proteomes" id="UP000323720"/>
    </source>
</evidence>
<evidence type="ECO:0000256" key="1">
    <source>
        <dbReference type="SAM" id="SignalP"/>
    </source>
</evidence>
<proteinExistence type="predicted"/>
<dbReference type="EMBL" id="VSKK01000001">
    <property type="protein sequence ID" value="TYB79549.1"/>
    <property type="molecule type" value="Genomic_DNA"/>
</dbReference>
<dbReference type="RefSeq" id="WP_148403281.1">
    <property type="nucleotide sequence ID" value="NZ_VSKK01000001.1"/>
</dbReference>
<dbReference type="PROSITE" id="PS51257">
    <property type="entry name" value="PROKAR_LIPOPROTEIN"/>
    <property type="match status" value="1"/>
</dbReference>
<dbReference type="Proteomes" id="UP000323720">
    <property type="component" value="Unassembled WGS sequence"/>
</dbReference>
<dbReference type="AlphaFoldDB" id="A0A5D0REU8"/>
<dbReference type="PANTHER" id="PTHR34406:SF1">
    <property type="entry name" value="PROTEIN YCEI"/>
    <property type="match status" value="1"/>
</dbReference>
<gene>
    <name evidence="3" type="ORF">ES674_07265</name>
</gene>
<keyword evidence="4" id="KW-1185">Reference proteome</keyword>
<dbReference type="SUPFAM" id="SSF101874">
    <property type="entry name" value="YceI-like"/>
    <property type="match status" value="1"/>
</dbReference>
<sequence>MKNRFLTILTLALAITFTSCKDKAAEVETTDAEVAAEVTEVSTKYLVDTEASTIMWKGFKPTGSHTGTIKVESGVFTLNGDAVESGSFIIDMASLNVTDLPVDSEDHAKLSGHLKSPDFFDVEAFPASAFEVTGFTNENGKAMLSGNLKMKDTENNVTIPVTVTENNGSVTITSETFTIDRSKWNVKYGSKSFFDNLGDKFINDEMELQLTITANKA</sequence>
<evidence type="ECO:0000313" key="3">
    <source>
        <dbReference type="EMBL" id="TYB79549.1"/>
    </source>
</evidence>
<dbReference type="OrthoDB" id="951410at2"/>
<feature type="chain" id="PRO_5023036816" evidence="1">
    <location>
        <begin position="25"/>
        <end position="217"/>
    </location>
</feature>
<accession>A0A5D0REU8</accession>
<dbReference type="SMART" id="SM00867">
    <property type="entry name" value="YceI"/>
    <property type="match status" value="1"/>
</dbReference>
<dbReference type="Gene3D" id="2.40.128.110">
    <property type="entry name" value="Lipid/polyisoprenoid-binding, YceI-like"/>
    <property type="match status" value="1"/>
</dbReference>
<name>A0A5D0REU8_9FLAO</name>
<organism evidence="3 4">
    <name type="scientific">Bizionia myxarmorum</name>
    <dbReference type="NCBI Taxonomy" id="291186"/>
    <lineage>
        <taxon>Bacteria</taxon>
        <taxon>Pseudomonadati</taxon>
        <taxon>Bacteroidota</taxon>
        <taxon>Flavobacteriia</taxon>
        <taxon>Flavobacteriales</taxon>
        <taxon>Flavobacteriaceae</taxon>
        <taxon>Bizionia</taxon>
    </lineage>
</organism>
<dbReference type="InterPro" id="IPR036761">
    <property type="entry name" value="TTHA0802/YceI-like_sf"/>
</dbReference>